<dbReference type="GO" id="GO:0006865">
    <property type="term" value="P:amino acid transport"/>
    <property type="evidence" value="ECO:0007669"/>
    <property type="project" value="UniProtKB-KW"/>
</dbReference>
<dbReference type="PROSITE" id="PS51257">
    <property type="entry name" value="PROKAR_LIPOPROTEIN"/>
    <property type="match status" value="1"/>
</dbReference>
<reference evidence="6 7" key="1">
    <citation type="submission" date="2011-11" db="EMBL/GenBank/DDBJ databases">
        <title>The Noncontiguous Finished genome of Desulfosporosinus youngiae DSM 17734.</title>
        <authorList>
            <consortium name="US DOE Joint Genome Institute (JGI-PGF)"/>
            <person name="Lucas S."/>
            <person name="Han J."/>
            <person name="Lapidus A."/>
            <person name="Cheng J.-F."/>
            <person name="Goodwin L."/>
            <person name="Pitluck S."/>
            <person name="Peters L."/>
            <person name="Ovchinnikova G."/>
            <person name="Lu M."/>
            <person name="Land M.L."/>
            <person name="Hauser L."/>
            <person name="Pester M."/>
            <person name="Spring S."/>
            <person name="Ollivier B."/>
            <person name="Rattei T."/>
            <person name="Klenk H.-P."/>
            <person name="Wagner M."/>
            <person name="Loy A."/>
            <person name="Woyke T.J."/>
        </authorList>
    </citation>
    <scope>NUCLEOTIDE SEQUENCE [LARGE SCALE GENOMIC DNA]</scope>
    <source>
        <strain evidence="6 7">DSM 17734</strain>
    </source>
</reference>
<dbReference type="STRING" id="768710.DesyoDRAFT_1790"/>
<dbReference type="Gene3D" id="3.40.50.2300">
    <property type="match status" value="2"/>
</dbReference>
<dbReference type="HOGENOM" id="CLU_027128_6_3_9"/>
<dbReference type="SUPFAM" id="SSF53822">
    <property type="entry name" value="Periplasmic binding protein-like I"/>
    <property type="match status" value="1"/>
</dbReference>
<dbReference type="InterPro" id="IPR028082">
    <property type="entry name" value="Peripla_BP_I"/>
</dbReference>
<dbReference type="eggNOG" id="COG0683">
    <property type="taxonomic scope" value="Bacteria"/>
</dbReference>
<keyword evidence="2" id="KW-0813">Transport</keyword>
<sequence length="375" mass="40563">MFDKMCRIFQILFLCLGLIFLSAGCTRPEEPREIVIGAVWPFAANNDLFNEGIDLAVKEINSDGGVNGKELKLLKEDDNSEVVKGISIAESLAGNKSVRAVIGHRNSFVSLPASAVYEQAGLTMLSPTSTDPELTRNNYRYIFRGLPSDDEIAGKLAEFLGGQGLKQMVVYYSPDAYGTGLANSFEDQAKRKGITIVDRFNDYSGIEELKRLRSRWQAFSYDGVFIAASMPEGAQFIHDAGKAGIKGTFAAGDALDSPKLAVIGGKAADGTVVGSVFDSVSDRQEVQRFVAAFQKTYQEKPTSDAALGYDAVRMLAAAMQKSGKEDRASIAEGLRNLGKWPGVCGVHELSAEGDDLGDLAVLKQLQDGKFVFLEK</sequence>
<dbReference type="EMBL" id="CM001441">
    <property type="protein sequence ID" value="EHQ88918.1"/>
    <property type="molecule type" value="Genomic_DNA"/>
</dbReference>
<dbReference type="AlphaFoldDB" id="H5Y3E9"/>
<evidence type="ECO:0000256" key="2">
    <source>
        <dbReference type="ARBA" id="ARBA00022448"/>
    </source>
</evidence>
<proteinExistence type="inferred from homology"/>
<dbReference type="InterPro" id="IPR028081">
    <property type="entry name" value="Leu-bd"/>
</dbReference>
<evidence type="ECO:0000313" key="7">
    <source>
        <dbReference type="Proteomes" id="UP000005104"/>
    </source>
</evidence>
<evidence type="ECO:0000256" key="1">
    <source>
        <dbReference type="ARBA" id="ARBA00010062"/>
    </source>
</evidence>
<organism evidence="6 7">
    <name type="scientific">Desulfosporosinus youngiae DSM 17734</name>
    <dbReference type="NCBI Taxonomy" id="768710"/>
    <lineage>
        <taxon>Bacteria</taxon>
        <taxon>Bacillati</taxon>
        <taxon>Bacillota</taxon>
        <taxon>Clostridia</taxon>
        <taxon>Eubacteriales</taxon>
        <taxon>Desulfitobacteriaceae</taxon>
        <taxon>Desulfosporosinus</taxon>
    </lineage>
</organism>
<feature type="domain" description="Leucine-binding protein" evidence="5">
    <location>
        <begin position="41"/>
        <end position="352"/>
    </location>
</feature>
<evidence type="ECO:0000313" key="6">
    <source>
        <dbReference type="EMBL" id="EHQ88918.1"/>
    </source>
</evidence>
<accession>H5Y3E9</accession>
<dbReference type="CDD" id="cd06344">
    <property type="entry name" value="PBP1_ABC_HAAT-like"/>
    <property type="match status" value="1"/>
</dbReference>
<evidence type="ECO:0000256" key="4">
    <source>
        <dbReference type="ARBA" id="ARBA00022970"/>
    </source>
</evidence>
<keyword evidence="7" id="KW-1185">Reference proteome</keyword>
<name>H5Y3E9_9FIRM</name>
<dbReference type="RefSeq" id="WP_007781936.1">
    <property type="nucleotide sequence ID" value="NZ_CM001441.1"/>
</dbReference>
<dbReference type="PRINTS" id="PR00337">
    <property type="entry name" value="LEUILEVALBP"/>
</dbReference>
<dbReference type="PANTHER" id="PTHR30483:SF6">
    <property type="entry name" value="PERIPLASMIC BINDING PROTEIN OF ABC TRANSPORTER FOR NATURAL AMINO ACIDS"/>
    <property type="match status" value="1"/>
</dbReference>
<dbReference type="InterPro" id="IPR000709">
    <property type="entry name" value="Leu_Ile_Val-bd"/>
</dbReference>
<dbReference type="Pfam" id="PF13458">
    <property type="entry name" value="Peripla_BP_6"/>
    <property type="match status" value="1"/>
</dbReference>
<comment type="similarity">
    <text evidence="1">Belongs to the leucine-binding protein family.</text>
</comment>
<gene>
    <name evidence="6" type="ORF">DesyoDRAFT_1790</name>
</gene>
<dbReference type="Proteomes" id="UP000005104">
    <property type="component" value="Chromosome"/>
</dbReference>
<keyword evidence="3" id="KW-0732">Signal</keyword>
<evidence type="ECO:0000259" key="5">
    <source>
        <dbReference type="Pfam" id="PF13458"/>
    </source>
</evidence>
<protein>
    <submittedName>
        <fullName evidence="6">ABC-type branched-chain amino acid transport system, periplasmic component</fullName>
    </submittedName>
</protein>
<evidence type="ECO:0000256" key="3">
    <source>
        <dbReference type="ARBA" id="ARBA00022729"/>
    </source>
</evidence>
<dbReference type="PANTHER" id="PTHR30483">
    <property type="entry name" value="LEUCINE-SPECIFIC-BINDING PROTEIN"/>
    <property type="match status" value="1"/>
</dbReference>
<dbReference type="InterPro" id="IPR051010">
    <property type="entry name" value="BCAA_transport"/>
</dbReference>
<dbReference type="OrthoDB" id="9783240at2"/>
<keyword evidence="4" id="KW-0029">Amino-acid transport</keyword>